<organism evidence="3 4">
    <name type="scientific">Geoalkalibacter halelectricus</name>
    <dbReference type="NCBI Taxonomy" id="2847045"/>
    <lineage>
        <taxon>Bacteria</taxon>
        <taxon>Pseudomonadati</taxon>
        <taxon>Thermodesulfobacteriota</taxon>
        <taxon>Desulfuromonadia</taxon>
        <taxon>Desulfuromonadales</taxon>
        <taxon>Geoalkalibacteraceae</taxon>
        <taxon>Geoalkalibacter</taxon>
    </lineage>
</organism>
<dbReference type="EMBL" id="CP092109">
    <property type="protein sequence ID" value="UWZ78391.1"/>
    <property type="molecule type" value="Genomic_DNA"/>
</dbReference>
<gene>
    <name evidence="3" type="ORF">L9S41_11900</name>
</gene>
<dbReference type="CDD" id="cd17906">
    <property type="entry name" value="CheX"/>
    <property type="match status" value="1"/>
</dbReference>
<dbReference type="Gene3D" id="3.40.1550.10">
    <property type="entry name" value="CheC-like"/>
    <property type="match status" value="1"/>
</dbReference>
<evidence type="ECO:0000259" key="2">
    <source>
        <dbReference type="Pfam" id="PF13690"/>
    </source>
</evidence>
<dbReference type="Pfam" id="PF13690">
    <property type="entry name" value="CheX"/>
    <property type="match status" value="1"/>
</dbReference>
<sequence>MDLEPLIVTATQCVFSTMLMLDLEPEPVENAGEVALAGGITGMLGFSGDLSGMLSLHCPAQVATGITGGFLGMEVEEINADVKDAIGEMVNMLTGSLKEGLAHVGHDIRLAIPTTIVGRSFRISSQSAENRICIPFSLPEGRFFVEVKYKRTT</sequence>
<evidence type="ECO:0000256" key="1">
    <source>
        <dbReference type="ARBA" id="ARBA00022500"/>
    </source>
</evidence>
<keyword evidence="1" id="KW-0145">Chemotaxis</keyword>
<name>A0ABY5ZH06_9BACT</name>
<protein>
    <submittedName>
        <fullName evidence="3">Chemotaxis protein CheX</fullName>
    </submittedName>
</protein>
<evidence type="ECO:0000313" key="4">
    <source>
        <dbReference type="Proteomes" id="UP001060414"/>
    </source>
</evidence>
<dbReference type="RefSeq" id="WP_260746740.1">
    <property type="nucleotide sequence ID" value="NZ_CP092109.1"/>
</dbReference>
<dbReference type="InterPro" id="IPR028976">
    <property type="entry name" value="CheC-like_sf"/>
</dbReference>
<evidence type="ECO:0000313" key="3">
    <source>
        <dbReference type="EMBL" id="UWZ78391.1"/>
    </source>
</evidence>
<keyword evidence="4" id="KW-1185">Reference proteome</keyword>
<dbReference type="SUPFAM" id="SSF103039">
    <property type="entry name" value="CheC-like"/>
    <property type="match status" value="1"/>
</dbReference>
<proteinExistence type="predicted"/>
<feature type="domain" description="Chemotaxis phosphatase CheX-like" evidence="2">
    <location>
        <begin position="40"/>
        <end position="137"/>
    </location>
</feature>
<dbReference type="InterPro" id="IPR038756">
    <property type="entry name" value="CheX-like"/>
</dbReference>
<accession>A0ABY5ZH06</accession>
<dbReference type="InterPro" id="IPR028051">
    <property type="entry name" value="CheX-like_dom"/>
</dbReference>
<dbReference type="PANTHER" id="PTHR39452:SF1">
    <property type="entry name" value="CHEY-P PHOSPHATASE CHEX"/>
    <property type="match status" value="1"/>
</dbReference>
<dbReference type="Proteomes" id="UP001060414">
    <property type="component" value="Chromosome"/>
</dbReference>
<dbReference type="PANTHER" id="PTHR39452">
    <property type="entry name" value="CHEY-P PHOSPHATASE CHEX"/>
    <property type="match status" value="1"/>
</dbReference>
<reference evidence="3" key="1">
    <citation type="journal article" date="2022" name="Environ. Microbiol.">
        <title>Geoalkalibacter halelectricus SAP #1 sp. nov. possessing extracellular electron transfer and mineral#reducing capabilities from a haloalkaline environment.</title>
        <authorList>
            <person name="Yadav S."/>
            <person name="Singh R."/>
            <person name="Sundharam S.S."/>
            <person name="Chaudhary S."/>
            <person name="Krishnamurthi S."/>
            <person name="Patil S.A."/>
        </authorList>
    </citation>
    <scope>NUCLEOTIDE SEQUENCE</scope>
    <source>
        <strain evidence="3">SAP-1</strain>
    </source>
</reference>